<comment type="caution">
    <text evidence="1">The sequence shown here is derived from an EMBL/GenBank/DDBJ whole genome shotgun (WGS) entry which is preliminary data.</text>
</comment>
<proteinExistence type="predicted"/>
<protein>
    <submittedName>
        <fullName evidence="1">Uncharacterized protein</fullName>
    </submittedName>
</protein>
<evidence type="ECO:0000313" key="2">
    <source>
        <dbReference type="Proteomes" id="UP001218218"/>
    </source>
</evidence>
<evidence type="ECO:0000313" key="1">
    <source>
        <dbReference type="EMBL" id="KAJ7355502.1"/>
    </source>
</evidence>
<accession>A0AAD7EZ05</accession>
<dbReference type="EMBL" id="JARIHO010000009">
    <property type="protein sequence ID" value="KAJ7355502.1"/>
    <property type="molecule type" value="Genomic_DNA"/>
</dbReference>
<reference evidence="1" key="1">
    <citation type="submission" date="2023-03" db="EMBL/GenBank/DDBJ databases">
        <title>Massive genome expansion in bonnet fungi (Mycena s.s.) driven by repeated elements and novel gene families across ecological guilds.</title>
        <authorList>
            <consortium name="Lawrence Berkeley National Laboratory"/>
            <person name="Harder C.B."/>
            <person name="Miyauchi S."/>
            <person name="Viragh M."/>
            <person name="Kuo A."/>
            <person name="Thoen E."/>
            <person name="Andreopoulos B."/>
            <person name="Lu D."/>
            <person name="Skrede I."/>
            <person name="Drula E."/>
            <person name="Henrissat B."/>
            <person name="Morin E."/>
            <person name="Kohler A."/>
            <person name="Barry K."/>
            <person name="LaButti K."/>
            <person name="Morin E."/>
            <person name="Salamov A."/>
            <person name="Lipzen A."/>
            <person name="Mereny Z."/>
            <person name="Hegedus B."/>
            <person name="Baldrian P."/>
            <person name="Stursova M."/>
            <person name="Weitz H."/>
            <person name="Taylor A."/>
            <person name="Grigoriev I.V."/>
            <person name="Nagy L.G."/>
            <person name="Martin F."/>
            <person name="Kauserud H."/>
        </authorList>
    </citation>
    <scope>NUCLEOTIDE SEQUENCE</scope>
    <source>
        <strain evidence="1">CBHHK002</strain>
    </source>
</reference>
<organism evidence="1 2">
    <name type="scientific">Mycena albidolilacea</name>
    <dbReference type="NCBI Taxonomy" id="1033008"/>
    <lineage>
        <taxon>Eukaryota</taxon>
        <taxon>Fungi</taxon>
        <taxon>Dikarya</taxon>
        <taxon>Basidiomycota</taxon>
        <taxon>Agaricomycotina</taxon>
        <taxon>Agaricomycetes</taxon>
        <taxon>Agaricomycetidae</taxon>
        <taxon>Agaricales</taxon>
        <taxon>Marasmiineae</taxon>
        <taxon>Mycenaceae</taxon>
        <taxon>Mycena</taxon>
    </lineage>
</organism>
<keyword evidence="2" id="KW-1185">Reference proteome</keyword>
<name>A0AAD7EZ05_9AGAR</name>
<sequence>ANVSSPAAPAVALTLDALLNAHAGAQDPKLASLDQAVAERNVLSSQNAQLWKLIEKQRTGYNQILKELERVRGERDGYKSKLTALVGAS</sequence>
<feature type="non-terminal residue" evidence="1">
    <location>
        <position position="89"/>
    </location>
</feature>
<gene>
    <name evidence="1" type="ORF">DFH08DRAFT_647963</name>
</gene>
<dbReference type="Proteomes" id="UP001218218">
    <property type="component" value="Unassembled WGS sequence"/>
</dbReference>
<feature type="non-terminal residue" evidence="1">
    <location>
        <position position="1"/>
    </location>
</feature>
<dbReference type="AlphaFoldDB" id="A0AAD7EZ05"/>